<feature type="domain" description="GEVED" evidence="3">
    <location>
        <begin position="257"/>
        <end position="330"/>
    </location>
</feature>
<dbReference type="EMBL" id="VCEJ01000002">
    <property type="protein sequence ID" value="TLV03340.1"/>
    <property type="molecule type" value="Genomic_DNA"/>
</dbReference>
<keyword evidence="1" id="KW-0732">Signal</keyword>
<name>A0A5R9L4Y5_9BACT</name>
<proteinExistence type="predicted"/>
<protein>
    <submittedName>
        <fullName evidence="4">T9SS type A sorting domain-containing protein</fullName>
    </submittedName>
</protein>
<dbReference type="InterPro" id="IPR045474">
    <property type="entry name" value="GEVED"/>
</dbReference>
<dbReference type="RefSeq" id="WP_138364548.1">
    <property type="nucleotide sequence ID" value="NZ_VCEJ01000002.1"/>
</dbReference>
<gene>
    <name evidence="4" type="ORF">FEN17_06935</name>
</gene>
<organism evidence="4 5">
    <name type="scientific">Dyadobacter luticola</name>
    <dbReference type="NCBI Taxonomy" id="1979387"/>
    <lineage>
        <taxon>Bacteria</taxon>
        <taxon>Pseudomonadati</taxon>
        <taxon>Bacteroidota</taxon>
        <taxon>Cytophagia</taxon>
        <taxon>Cytophagales</taxon>
        <taxon>Spirosomataceae</taxon>
        <taxon>Dyadobacter</taxon>
    </lineage>
</organism>
<dbReference type="InterPro" id="IPR026444">
    <property type="entry name" value="Secre_tail"/>
</dbReference>
<evidence type="ECO:0000259" key="2">
    <source>
        <dbReference type="Pfam" id="PF18962"/>
    </source>
</evidence>
<evidence type="ECO:0000259" key="3">
    <source>
        <dbReference type="Pfam" id="PF20009"/>
    </source>
</evidence>
<dbReference type="OrthoDB" id="7794186at2"/>
<evidence type="ECO:0000313" key="4">
    <source>
        <dbReference type="EMBL" id="TLV03340.1"/>
    </source>
</evidence>
<feature type="domain" description="GEVED" evidence="3">
    <location>
        <begin position="110"/>
        <end position="183"/>
    </location>
</feature>
<dbReference type="NCBIfam" id="TIGR04183">
    <property type="entry name" value="Por_Secre_tail"/>
    <property type="match status" value="1"/>
</dbReference>
<accession>A0A5R9L4Y5</accession>
<feature type="domain" description="Secretion system C-terminal sorting" evidence="2">
    <location>
        <begin position="1311"/>
        <end position="1387"/>
    </location>
</feature>
<dbReference type="Pfam" id="PF18962">
    <property type="entry name" value="Por_Secre_tail"/>
    <property type="match status" value="1"/>
</dbReference>
<dbReference type="Proteomes" id="UP000306402">
    <property type="component" value="Unassembled WGS sequence"/>
</dbReference>
<sequence>MSKTLLKWIALQCICLFTFSPSVALQKSASSEKVASETLVRSAASCTPTYTNSCSDFYGIDSFHINGLYLTSHSHCSPNGYGSFGNTTSVIPGETVNFGCELLGTTNAANIAVWIDANRNGIFEQDEKAFSNTSFTKVRISETMKIPMVSAGPLPIRVIAAYGVIADNQCGNYNYGETEDYVLTVQNDAINCIPTYINGCSKGDGLNNVSFDRSGTSSSDGCSPNGYGEFTFPYSVKVDTPIIISGDRESKSRKTGVSIWLDINRNGTFEGSERVYSTPELTTGPFAGTIRIPPFLGMGRIRARVISASGVVPMDPCGVYDYGETEDYSLRPYRDPSCEVSVSVSGPTILTCGSPTTVLTATTSSPNPTFKWSNGATGPSITVTRPYAYSVYMSSGSCTSVGSASISGDINPPTVKIKSSAPGLKCDLRSLTLTATASQTGATYLWNTGSTQRAITVTTPGTYSVTVAKNGCSGSVSYVVSGSADPATVQIEGSDLLTCSQPIATLIARTSAPNPQYRWSSNAFTAYINVVNAGSYTVTMTSGNCVATATKVVNSNISALNLNVSGDAQLSCSKPATTLTAATTSPNPTYLWSNGATTPSISVTKSGIYKVIMTSGGCTIEKSVQVTGSGTPPEVTVTGTYVLSCAKPSITITAQTDASNPTYQWNTGETTKSITVTLAGTYTATVVSSGCSGSASKTITGNGSPMTVNISGSSELTCQQPVVTLTATANTGSNTTYKWSNGTSGASIDLVNRGTYTVTATNGTCTATAKTIVTSSRPALNLSIGGDTLLSCSKTSVRLNAITTSPNPTYLWSNGATTASIDAMSPGLFKVTMTSGGCTKTASKNVTGNSMPPDVYVAGSSVLSCAKTNITMTALTHAPNATYLWNTGEKTKSIDVNIAGNYSVAVTSVGCTNTGSKTITGNGAPLAISISGPSELTCLLPEIRLSATAFPNATYKWSNGATTPAIDVSSPGSYSVTVTKGTCTATASKNVTLNKPAPNLIVTGDTVLSCSHTSLSLSAATTSPNPTYLWSNGATTESIEVTNAGTYKVTVNSGVCKTMMSRKIVGTPTPPDINITGSSVLSCAKTNITITAQSKAANPTYLWNTGETTKSIIVTKAGNYAVVVASADCYNVASKVITGSVKPVELNITGNHVLTCESPIVTLKVSETAGAAYKWSNGATTASIDVDAPGTYTVVKTQGACTATAAMTVTSTKPDLFLVINGETSLTCSRPTIALTAITLETDYSYKWNTGATTSLINITTPGNYQVTLTTPQGCTKTISKTITGGCNGNARLAADYDSAELEKVTLTAMVFPNPIQDKLVAEISGSHFNAINVRLLNSNGILMKELQLQSSSRKQKVSMDVNGFMPGIYLMEVISEENKVYQRVLIK</sequence>
<keyword evidence="5" id="KW-1185">Reference proteome</keyword>
<comment type="caution">
    <text evidence="4">The sequence shown here is derived from an EMBL/GenBank/DDBJ whole genome shotgun (WGS) entry which is preliminary data.</text>
</comment>
<evidence type="ECO:0000256" key="1">
    <source>
        <dbReference type="SAM" id="SignalP"/>
    </source>
</evidence>
<evidence type="ECO:0000313" key="5">
    <source>
        <dbReference type="Proteomes" id="UP000306402"/>
    </source>
</evidence>
<reference evidence="4 5" key="1">
    <citation type="submission" date="2019-05" db="EMBL/GenBank/DDBJ databases">
        <authorList>
            <person name="Qu J.-H."/>
        </authorList>
    </citation>
    <scope>NUCLEOTIDE SEQUENCE [LARGE SCALE GENOMIC DNA]</scope>
    <source>
        <strain evidence="4 5">T17</strain>
    </source>
</reference>
<feature type="chain" id="PRO_5024381750" evidence="1">
    <location>
        <begin position="25"/>
        <end position="1388"/>
    </location>
</feature>
<dbReference type="Pfam" id="PF20009">
    <property type="entry name" value="GEVED"/>
    <property type="match status" value="2"/>
</dbReference>
<feature type="signal peptide" evidence="1">
    <location>
        <begin position="1"/>
        <end position="24"/>
    </location>
</feature>